<keyword evidence="1" id="KW-0805">Transcription regulation</keyword>
<sequence length="342" mass="37804">MVNIKEVAERAGVSPSTVSRALSGRVAVSPETKEKVMRAVRELNYQPNALAKGLKEGRSRTIGLIIPNVRNLVFPAAIKGITDVAKKYGYTVILCNTDEDIETEKAYVDNLRKRLVDGLIFSTATAASTHILELKEQGFPVVLMIRHLEDKVDAVIVDNFRGGYEATKFLIERGYRRIAFVNGTLELDLYRQRFAGYQAALAEAGIAYNEDLVVHGTRDWEDGYRAILTILERGQRPDAVFAASDPKALGVIKALKAKGLRVPDDIAVMGYDNLDMSELMDPPLTTMAQPFYEVGQRAAERLIKLINSKRKNKPVVERLPAQLLVRSSVDYGLAGQVIATGK</sequence>
<dbReference type="PROSITE" id="PS50943">
    <property type="entry name" value="HTH_CROC1"/>
    <property type="match status" value="1"/>
</dbReference>
<keyword evidence="7" id="KW-1185">Reference proteome</keyword>
<dbReference type="PANTHER" id="PTHR30146:SF109">
    <property type="entry name" value="HTH-TYPE TRANSCRIPTIONAL REGULATOR GALS"/>
    <property type="match status" value="1"/>
</dbReference>
<dbReference type="SMART" id="SM00354">
    <property type="entry name" value="HTH_LACI"/>
    <property type="match status" value="1"/>
</dbReference>
<evidence type="ECO:0000256" key="1">
    <source>
        <dbReference type="ARBA" id="ARBA00023015"/>
    </source>
</evidence>
<organism evidence="6 7">
    <name type="scientific">Neomoorella humiferrea</name>
    <dbReference type="NCBI Taxonomy" id="676965"/>
    <lineage>
        <taxon>Bacteria</taxon>
        <taxon>Bacillati</taxon>
        <taxon>Bacillota</taxon>
        <taxon>Clostridia</taxon>
        <taxon>Neomoorellales</taxon>
        <taxon>Neomoorellaceae</taxon>
        <taxon>Neomoorella</taxon>
    </lineage>
</organism>
<dbReference type="Proteomes" id="UP000238415">
    <property type="component" value="Unassembled WGS sequence"/>
</dbReference>
<dbReference type="RefSeq" id="WP_106005132.1">
    <property type="nucleotide sequence ID" value="NZ_CP136419.1"/>
</dbReference>
<protein>
    <submittedName>
        <fullName evidence="6">Catabolite control protein A</fullName>
    </submittedName>
</protein>
<dbReference type="EMBL" id="PVXM01000019">
    <property type="protein sequence ID" value="PRR73603.1"/>
    <property type="molecule type" value="Genomic_DNA"/>
</dbReference>
<keyword evidence="3" id="KW-0804">Transcription</keyword>
<dbReference type="PROSITE" id="PS50932">
    <property type="entry name" value="HTH_LACI_2"/>
    <property type="match status" value="1"/>
</dbReference>
<dbReference type="InterPro" id="IPR000843">
    <property type="entry name" value="HTH_LacI"/>
</dbReference>
<accession>A0A2T0AT53</accession>
<proteinExistence type="predicted"/>
<dbReference type="CDD" id="cd01392">
    <property type="entry name" value="HTH_LacI"/>
    <property type="match status" value="1"/>
</dbReference>
<evidence type="ECO:0000256" key="2">
    <source>
        <dbReference type="ARBA" id="ARBA00023125"/>
    </source>
</evidence>
<dbReference type="InterPro" id="IPR028082">
    <property type="entry name" value="Peripla_BP_I"/>
</dbReference>
<dbReference type="CDD" id="cd06267">
    <property type="entry name" value="PBP1_LacI_sugar_binding-like"/>
    <property type="match status" value="1"/>
</dbReference>
<dbReference type="InterPro" id="IPR010982">
    <property type="entry name" value="Lambda_DNA-bd_dom_sf"/>
</dbReference>
<dbReference type="GO" id="GO:0000976">
    <property type="term" value="F:transcription cis-regulatory region binding"/>
    <property type="evidence" value="ECO:0007669"/>
    <property type="project" value="TreeGrafter"/>
</dbReference>
<dbReference type="GO" id="GO:0003700">
    <property type="term" value="F:DNA-binding transcription factor activity"/>
    <property type="evidence" value="ECO:0007669"/>
    <property type="project" value="TreeGrafter"/>
</dbReference>
<feature type="domain" description="HTH lacI-type" evidence="4">
    <location>
        <begin position="2"/>
        <end position="56"/>
    </location>
</feature>
<feature type="domain" description="HTH cro/C1-type" evidence="5">
    <location>
        <begin position="5"/>
        <end position="39"/>
    </location>
</feature>
<comment type="caution">
    <text evidence="6">The sequence shown here is derived from an EMBL/GenBank/DDBJ whole genome shotgun (WGS) entry which is preliminary data.</text>
</comment>
<dbReference type="SUPFAM" id="SSF47413">
    <property type="entry name" value="lambda repressor-like DNA-binding domains"/>
    <property type="match status" value="1"/>
</dbReference>
<name>A0A2T0AT53_9FIRM</name>
<evidence type="ECO:0000313" key="6">
    <source>
        <dbReference type="EMBL" id="PRR73603.1"/>
    </source>
</evidence>
<dbReference type="InterPro" id="IPR001387">
    <property type="entry name" value="Cro/C1-type_HTH"/>
</dbReference>
<dbReference type="Pfam" id="PF00532">
    <property type="entry name" value="Peripla_BP_1"/>
    <property type="match status" value="1"/>
</dbReference>
<dbReference type="SUPFAM" id="SSF53822">
    <property type="entry name" value="Periplasmic binding protein-like I"/>
    <property type="match status" value="1"/>
</dbReference>
<evidence type="ECO:0000259" key="5">
    <source>
        <dbReference type="PROSITE" id="PS50943"/>
    </source>
</evidence>
<reference evidence="6 7" key="1">
    <citation type="submission" date="2018-03" db="EMBL/GenBank/DDBJ databases">
        <title>Genome sequence of Moorella humiferrea DSM 23265.</title>
        <authorList>
            <person name="Poehlein A."/>
            <person name="Daniel R."/>
        </authorList>
    </citation>
    <scope>NUCLEOTIDE SEQUENCE [LARGE SCALE GENOMIC DNA]</scope>
    <source>
        <strain evidence="6 7">DSM 23265</strain>
    </source>
</reference>
<dbReference type="Gene3D" id="1.10.260.40">
    <property type="entry name" value="lambda repressor-like DNA-binding domains"/>
    <property type="match status" value="1"/>
</dbReference>
<dbReference type="PANTHER" id="PTHR30146">
    <property type="entry name" value="LACI-RELATED TRANSCRIPTIONAL REPRESSOR"/>
    <property type="match status" value="1"/>
</dbReference>
<evidence type="ECO:0000256" key="3">
    <source>
        <dbReference type="ARBA" id="ARBA00023163"/>
    </source>
</evidence>
<gene>
    <name evidence="6" type="primary">ccpA</name>
    <name evidence="6" type="ORF">MOHU_11380</name>
</gene>
<dbReference type="Gene3D" id="3.40.50.2300">
    <property type="match status" value="2"/>
</dbReference>
<keyword evidence="2" id="KW-0238">DNA-binding</keyword>
<dbReference type="Pfam" id="PF00356">
    <property type="entry name" value="LacI"/>
    <property type="match status" value="1"/>
</dbReference>
<dbReference type="OrthoDB" id="9784962at2"/>
<evidence type="ECO:0000313" key="7">
    <source>
        <dbReference type="Proteomes" id="UP000238415"/>
    </source>
</evidence>
<dbReference type="AlphaFoldDB" id="A0A2T0AT53"/>
<dbReference type="InterPro" id="IPR001761">
    <property type="entry name" value="Peripla_BP/Lac1_sug-bd_dom"/>
</dbReference>
<dbReference type="PROSITE" id="PS00356">
    <property type="entry name" value="HTH_LACI_1"/>
    <property type="match status" value="1"/>
</dbReference>
<evidence type="ECO:0000259" key="4">
    <source>
        <dbReference type="PROSITE" id="PS50932"/>
    </source>
</evidence>